<feature type="transmembrane region" description="Helical" evidence="11">
    <location>
        <begin position="179"/>
        <end position="200"/>
    </location>
</feature>
<dbReference type="PANTHER" id="PTHR42837:SF2">
    <property type="entry name" value="MEMBRANE METALLOPROTEASE ARASP2, CHLOROPLASTIC-RELATED"/>
    <property type="match status" value="1"/>
</dbReference>
<dbReference type="InterPro" id="IPR036034">
    <property type="entry name" value="PDZ_sf"/>
</dbReference>
<dbReference type="InterPro" id="IPR041489">
    <property type="entry name" value="PDZ_6"/>
</dbReference>
<dbReference type="InterPro" id="IPR004387">
    <property type="entry name" value="Pept_M50_Zn"/>
</dbReference>
<evidence type="ECO:0000256" key="4">
    <source>
        <dbReference type="ARBA" id="ARBA00022670"/>
    </source>
</evidence>
<gene>
    <name evidence="14" type="ORF">SAMN05878443_1500</name>
</gene>
<evidence type="ECO:0000256" key="11">
    <source>
        <dbReference type="RuleBase" id="RU362031"/>
    </source>
</evidence>
<keyword evidence="6 11" id="KW-0378">Hydrolase</keyword>
<proteinExistence type="inferred from homology"/>
<accession>A0A1N6GY19</accession>
<dbReference type="STRING" id="28230.SAMN05878443_1500"/>
<dbReference type="GO" id="GO:0006508">
    <property type="term" value="P:proteolysis"/>
    <property type="evidence" value="ECO:0007669"/>
    <property type="project" value="UniProtKB-KW"/>
</dbReference>
<keyword evidence="15" id="KW-1185">Reference proteome</keyword>
<keyword evidence="4 14" id="KW-0645">Protease</keyword>
<evidence type="ECO:0000259" key="13">
    <source>
        <dbReference type="Pfam" id="PF17820"/>
    </source>
</evidence>
<dbReference type="Pfam" id="PF02163">
    <property type="entry name" value="Peptidase_M50"/>
    <property type="match status" value="1"/>
</dbReference>
<dbReference type="PANTHER" id="PTHR42837">
    <property type="entry name" value="REGULATOR OF SIGMA-E PROTEASE RSEP"/>
    <property type="match status" value="1"/>
</dbReference>
<keyword evidence="8 11" id="KW-1133">Transmembrane helix</keyword>
<keyword evidence="11" id="KW-0479">Metal-binding</keyword>
<evidence type="ECO:0000313" key="15">
    <source>
        <dbReference type="Proteomes" id="UP000184758"/>
    </source>
</evidence>
<evidence type="ECO:0000256" key="1">
    <source>
        <dbReference type="ARBA" id="ARBA00001947"/>
    </source>
</evidence>
<dbReference type="GO" id="GO:0004222">
    <property type="term" value="F:metalloendopeptidase activity"/>
    <property type="evidence" value="ECO:0007669"/>
    <property type="project" value="InterPro"/>
</dbReference>
<evidence type="ECO:0000259" key="12">
    <source>
        <dbReference type="Pfam" id="PF02163"/>
    </source>
</evidence>
<dbReference type="CDD" id="cd23081">
    <property type="entry name" value="cpPDZ_EcRseP-like"/>
    <property type="match status" value="1"/>
</dbReference>
<dbReference type="InterPro" id="IPR008915">
    <property type="entry name" value="Peptidase_M50"/>
</dbReference>
<comment type="subcellular location">
    <subcellularLocation>
        <location evidence="2">Membrane</location>
        <topology evidence="2">Multi-pass membrane protein</topology>
    </subcellularLocation>
</comment>
<feature type="domain" description="PDZ" evidence="13">
    <location>
        <begin position="209"/>
        <end position="252"/>
    </location>
</feature>
<feature type="transmembrane region" description="Helical" evidence="11">
    <location>
        <begin position="300"/>
        <end position="321"/>
    </location>
</feature>
<feature type="transmembrane region" description="Helical" evidence="11">
    <location>
        <begin position="6"/>
        <end position="26"/>
    </location>
</feature>
<dbReference type="EMBL" id="FSRN01000001">
    <property type="protein sequence ID" value="SIO12386.1"/>
    <property type="molecule type" value="Genomic_DNA"/>
</dbReference>
<evidence type="ECO:0000256" key="9">
    <source>
        <dbReference type="ARBA" id="ARBA00023049"/>
    </source>
</evidence>
<comment type="cofactor">
    <cofactor evidence="1 11">
        <name>Zn(2+)</name>
        <dbReference type="ChEBI" id="CHEBI:29105"/>
    </cofactor>
</comment>
<comment type="similarity">
    <text evidence="3 11">Belongs to the peptidase M50B family.</text>
</comment>
<reference evidence="15" key="1">
    <citation type="submission" date="2016-11" db="EMBL/GenBank/DDBJ databases">
        <authorList>
            <person name="Varghese N."/>
            <person name="Submissions S."/>
        </authorList>
    </citation>
    <scope>NUCLEOTIDE SEQUENCE [LARGE SCALE GENOMIC DNA]</scope>
    <source>
        <strain evidence="15">313</strain>
    </source>
</reference>
<evidence type="ECO:0000256" key="3">
    <source>
        <dbReference type="ARBA" id="ARBA00007931"/>
    </source>
</evidence>
<evidence type="ECO:0000256" key="10">
    <source>
        <dbReference type="ARBA" id="ARBA00023136"/>
    </source>
</evidence>
<keyword evidence="9 11" id="KW-0482">Metalloprotease</keyword>
<dbReference type="Proteomes" id="UP000184758">
    <property type="component" value="Unassembled WGS sequence"/>
</dbReference>
<dbReference type="SUPFAM" id="SSF50156">
    <property type="entry name" value="PDZ domain-like"/>
    <property type="match status" value="1"/>
</dbReference>
<evidence type="ECO:0000256" key="5">
    <source>
        <dbReference type="ARBA" id="ARBA00022692"/>
    </source>
</evidence>
<dbReference type="GO" id="GO:0016020">
    <property type="term" value="C:membrane"/>
    <property type="evidence" value="ECO:0007669"/>
    <property type="project" value="UniProtKB-SubCell"/>
</dbReference>
<dbReference type="AlphaFoldDB" id="A0A1N6GY19"/>
<dbReference type="OrthoDB" id="9782003at2"/>
<dbReference type="CDD" id="cd06163">
    <property type="entry name" value="S2P-M50_PDZ_RseP-like"/>
    <property type="match status" value="1"/>
</dbReference>
<sequence length="424" mass="46787">MITTIITFIIVFSILVIFHEFGHYYFAKKAGILVREFAIGFGPKIFSYRKGETTFTIRILPIGGYVRMAGYEEEADIKPGTPIGLLLNEMNEVTLINNYKKKQLLNAVPMEISSIDLENKLYVEGYIAGDETNLVRYPVLRNAMIIEEDGTEVQIAPLDVQFQSASLPKRMMTNFAGPMNNIILAIVAFIVLAFLQGGVVSQENTLGTIMPDSVAEEAGLKAGDRVVQIDDEKVTSWFEMVEIVRVNPETELTFHIESTEGTEKLVPITPVANEAADGTEVGQIGVQAALKTSLWDKISFGFSQTWFLMIQLFTILGSMFTKGFSIDMFGGPVAIYAATESVVQVGLIAIVNWLAVLSVNLGIVNMLPIPGLDGGKLLLNIVEGIRRKPLSEEKEGIITLIGIGLLLLLMVLVTWNDIQTYFFN</sequence>
<keyword evidence="10 11" id="KW-0472">Membrane</keyword>
<dbReference type="GO" id="GO:0046872">
    <property type="term" value="F:metal ion binding"/>
    <property type="evidence" value="ECO:0007669"/>
    <property type="project" value="UniProtKB-KW"/>
</dbReference>
<dbReference type="NCBIfam" id="TIGR00054">
    <property type="entry name" value="RIP metalloprotease RseP"/>
    <property type="match status" value="1"/>
</dbReference>
<keyword evidence="7 11" id="KW-0862">Zinc</keyword>
<protein>
    <recommendedName>
        <fullName evidence="11">Zinc metalloprotease</fullName>
        <ecNumber evidence="11">3.4.24.-</ecNumber>
    </recommendedName>
</protein>
<evidence type="ECO:0000256" key="6">
    <source>
        <dbReference type="ARBA" id="ARBA00022801"/>
    </source>
</evidence>
<evidence type="ECO:0000256" key="2">
    <source>
        <dbReference type="ARBA" id="ARBA00004141"/>
    </source>
</evidence>
<keyword evidence="5 11" id="KW-0812">Transmembrane</keyword>
<dbReference type="eggNOG" id="COG0750">
    <property type="taxonomic scope" value="Bacteria"/>
</dbReference>
<feature type="domain" description="Peptidase M50" evidence="12">
    <location>
        <begin position="8"/>
        <end position="409"/>
    </location>
</feature>
<dbReference type="EC" id="3.4.24.-" evidence="11"/>
<evidence type="ECO:0000256" key="7">
    <source>
        <dbReference type="ARBA" id="ARBA00022833"/>
    </source>
</evidence>
<name>A0A1N6GY19_9LACT</name>
<feature type="transmembrane region" description="Helical" evidence="11">
    <location>
        <begin position="396"/>
        <end position="415"/>
    </location>
</feature>
<dbReference type="Pfam" id="PF17820">
    <property type="entry name" value="PDZ_6"/>
    <property type="match status" value="1"/>
</dbReference>
<evidence type="ECO:0000313" key="14">
    <source>
        <dbReference type="EMBL" id="SIO12386.1"/>
    </source>
</evidence>
<organism evidence="14 15">
    <name type="scientific">Carnobacterium alterfunditum</name>
    <dbReference type="NCBI Taxonomy" id="28230"/>
    <lineage>
        <taxon>Bacteria</taxon>
        <taxon>Bacillati</taxon>
        <taxon>Bacillota</taxon>
        <taxon>Bacilli</taxon>
        <taxon>Lactobacillales</taxon>
        <taxon>Carnobacteriaceae</taxon>
        <taxon>Carnobacterium</taxon>
    </lineage>
</organism>
<dbReference type="Gene3D" id="2.30.42.10">
    <property type="match status" value="1"/>
</dbReference>
<evidence type="ECO:0000256" key="8">
    <source>
        <dbReference type="ARBA" id="ARBA00022989"/>
    </source>
</evidence>